<keyword evidence="5 12" id="KW-0378">Hydrolase</keyword>
<dbReference type="InterPro" id="IPR035513">
    <property type="entry name" value="Invertase/methylesterase_inhib"/>
</dbReference>
<evidence type="ECO:0000256" key="12">
    <source>
        <dbReference type="RuleBase" id="RU000589"/>
    </source>
</evidence>
<dbReference type="EMBL" id="QPKB01000003">
    <property type="protein sequence ID" value="RWR79435.1"/>
    <property type="molecule type" value="Genomic_DNA"/>
</dbReference>
<dbReference type="GO" id="GO:0045490">
    <property type="term" value="P:pectin catabolic process"/>
    <property type="evidence" value="ECO:0007669"/>
    <property type="project" value="UniProtKB-UniRule"/>
</dbReference>
<dbReference type="Pfam" id="PF01095">
    <property type="entry name" value="Pectinesterase"/>
    <property type="match status" value="1"/>
</dbReference>
<evidence type="ECO:0000256" key="8">
    <source>
        <dbReference type="ARBA" id="ARBA00023180"/>
    </source>
</evidence>
<evidence type="ECO:0000256" key="4">
    <source>
        <dbReference type="ARBA" id="ARBA00013229"/>
    </source>
</evidence>
<dbReference type="OrthoDB" id="2019149at2759"/>
<dbReference type="InterPro" id="IPR033131">
    <property type="entry name" value="Pectinesterase_Asp_AS"/>
</dbReference>
<comment type="catalytic activity">
    <reaction evidence="9 12">
        <text>[(1-&gt;4)-alpha-D-galacturonosyl methyl ester](n) + n H2O = [(1-&gt;4)-alpha-D-galacturonosyl](n) + n methanol + n H(+)</text>
        <dbReference type="Rhea" id="RHEA:22380"/>
        <dbReference type="Rhea" id="RHEA-COMP:14570"/>
        <dbReference type="Rhea" id="RHEA-COMP:14573"/>
        <dbReference type="ChEBI" id="CHEBI:15377"/>
        <dbReference type="ChEBI" id="CHEBI:15378"/>
        <dbReference type="ChEBI" id="CHEBI:17790"/>
        <dbReference type="ChEBI" id="CHEBI:140522"/>
        <dbReference type="ChEBI" id="CHEBI:140523"/>
        <dbReference type="EC" id="3.1.1.11"/>
    </reaction>
</comment>
<keyword evidence="6 12" id="KW-0063">Aspartyl esterase</keyword>
<dbReference type="Gene3D" id="1.20.140.40">
    <property type="entry name" value="Invertase/pectin methylesterase inhibitor family protein"/>
    <property type="match status" value="1"/>
</dbReference>
<keyword evidence="16" id="KW-1185">Reference proteome</keyword>
<dbReference type="Pfam" id="PF04043">
    <property type="entry name" value="PMEI"/>
    <property type="match status" value="1"/>
</dbReference>
<proteinExistence type="inferred from homology"/>
<dbReference type="SMART" id="SM00856">
    <property type="entry name" value="PMEI"/>
    <property type="match status" value="1"/>
</dbReference>
<sequence>MSAFDFGNLHERRKAERRAKLRKRLAIAGFLILLLIILAALGFVVFQSNHATHKKEEKEGGENKKKASTSTKAIKMMCAPTDYKNECESSLAKKVGKDSASHDAKDLLQAAIAVVSDEVKNGFQGTSKFKGDGDPKVKGAIEDCKELFGYAKDEINSTLDHIKSHGVHDLSQKSDDLQNWLSAVMSYQQTCIDGFPEGRVKSSMEEEMESANKMTSNALAIIKQASSLFNITSKASTANSHPRRILEEEDEEEVMEVEEEDDDGSLPSWMSSHHHGTILKEQAKNKLKPNVVVAKDGSGNHKTINDALAAMPKKHTERYNIYIKGGIYEETVVVTKDMVNVTMYGDGSQKTIITGSKNFVDGVRTFKTATFAAIGDGFIAQAIGFRNTAGAAKHQAVALRVQSDRSVFVNCRMEGYQDTLYVQTHRQFYRGCVIAGTIDFIFGDAAAIFQSCLILLRNPLDKQQNTVTAQGRVDRHETTGIVLHNSRIEPDKLVPPSKQVKSYLGRPWKQYSRTIIMESTIGDLIHPDGWLPWDGDFALKTLVYGEFSNEGPGASVNARVKWPGYKVISKSEAMKYTVESFIQGGDWVKASGAPVRLAFFH</sequence>
<dbReference type="GO" id="GO:0042545">
    <property type="term" value="P:cell wall modification"/>
    <property type="evidence" value="ECO:0007669"/>
    <property type="project" value="UniProtKB-UniRule"/>
</dbReference>
<comment type="pathway">
    <text evidence="1 12">Glycan metabolism; pectin degradation; 2-dehydro-3-deoxy-D-gluconate from pectin: step 1/5.</text>
</comment>
<dbReference type="GO" id="GO:0004857">
    <property type="term" value="F:enzyme inhibitor activity"/>
    <property type="evidence" value="ECO:0007669"/>
    <property type="project" value="InterPro"/>
</dbReference>
<dbReference type="InterPro" id="IPR000070">
    <property type="entry name" value="Pectinesterase_cat"/>
</dbReference>
<keyword evidence="13" id="KW-0812">Transmembrane</keyword>
<comment type="similarity">
    <text evidence="3">In the C-terminal section; belongs to the pectinesterase family.</text>
</comment>
<dbReference type="InterPro" id="IPR006501">
    <property type="entry name" value="Pectinesterase_inhib_dom"/>
</dbReference>
<evidence type="ECO:0000313" key="16">
    <source>
        <dbReference type="Proteomes" id="UP000283530"/>
    </source>
</evidence>
<dbReference type="NCBIfam" id="TIGR01614">
    <property type="entry name" value="PME_inhib"/>
    <property type="match status" value="1"/>
</dbReference>
<dbReference type="FunFam" id="2.160.20.10:FF:000001">
    <property type="entry name" value="Pectinesterase"/>
    <property type="match status" value="1"/>
</dbReference>
<evidence type="ECO:0000256" key="9">
    <source>
        <dbReference type="ARBA" id="ARBA00047928"/>
    </source>
</evidence>
<feature type="transmembrane region" description="Helical" evidence="13">
    <location>
        <begin position="25"/>
        <end position="46"/>
    </location>
</feature>
<keyword evidence="13" id="KW-0472">Membrane</keyword>
<dbReference type="Proteomes" id="UP000283530">
    <property type="component" value="Unassembled WGS sequence"/>
</dbReference>
<evidence type="ECO:0000259" key="14">
    <source>
        <dbReference type="SMART" id="SM00856"/>
    </source>
</evidence>
<dbReference type="CDD" id="cd15798">
    <property type="entry name" value="PMEI-like_3"/>
    <property type="match status" value="1"/>
</dbReference>
<dbReference type="AlphaFoldDB" id="A0A3S3M9D7"/>
<dbReference type="PANTHER" id="PTHR31707">
    <property type="entry name" value="PECTINESTERASE"/>
    <property type="match status" value="1"/>
</dbReference>
<evidence type="ECO:0000256" key="5">
    <source>
        <dbReference type="ARBA" id="ARBA00022801"/>
    </source>
</evidence>
<dbReference type="PROSITE" id="PS00503">
    <property type="entry name" value="PECTINESTERASE_2"/>
    <property type="match status" value="1"/>
</dbReference>
<organism evidence="15 16">
    <name type="scientific">Cinnamomum micranthum f. kanehirae</name>
    <dbReference type="NCBI Taxonomy" id="337451"/>
    <lineage>
        <taxon>Eukaryota</taxon>
        <taxon>Viridiplantae</taxon>
        <taxon>Streptophyta</taxon>
        <taxon>Embryophyta</taxon>
        <taxon>Tracheophyta</taxon>
        <taxon>Spermatophyta</taxon>
        <taxon>Magnoliopsida</taxon>
        <taxon>Magnoliidae</taxon>
        <taxon>Laurales</taxon>
        <taxon>Lauraceae</taxon>
        <taxon>Cinnamomum</taxon>
    </lineage>
</organism>
<keyword evidence="13" id="KW-1133">Transmembrane helix</keyword>
<dbReference type="FunFam" id="1.20.140.40:FF:000001">
    <property type="entry name" value="Pectinesterase"/>
    <property type="match status" value="1"/>
</dbReference>
<dbReference type="STRING" id="337451.A0A3S3M9D7"/>
<protein>
    <recommendedName>
        <fullName evidence="4 12">Pectinesterase</fullName>
        <ecNumber evidence="4 12">3.1.1.11</ecNumber>
    </recommendedName>
</protein>
<evidence type="ECO:0000256" key="13">
    <source>
        <dbReference type="SAM" id="Phobius"/>
    </source>
</evidence>
<keyword evidence="7" id="KW-1015">Disulfide bond</keyword>
<dbReference type="InterPro" id="IPR012334">
    <property type="entry name" value="Pectin_lyas_fold"/>
</dbReference>
<comment type="similarity">
    <text evidence="2">In the N-terminal section; belongs to the PMEI family.</text>
</comment>
<evidence type="ECO:0000256" key="1">
    <source>
        <dbReference type="ARBA" id="ARBA00005184"/>
    </source>
</evidence>
<evidence type="ECO:0000256" key="10">
    <source>
        <dbReference type="ARBA" id="ARBA00057335"/>
    </source>
</evidence>
<dbReference type="UniPathway" id="UPA00545">
    <property type="reaction ID" value="UER00823"/>
</dbReference>
<gene>
    <name evidence="15" type="ORF">CKAN_00800700</name>
</gene>
<dbReference type="SUPFAM" id="SSF101148">
    <property type="entry name" value="Plant invertase/pectin methylesterase inhibitor"/>
    <property type="match status" value="1"/>
</dbReference>
<dbReference type="InterPro" id="IPR011050">
    <property type="entry name" value="Pectin_lyase_fold/virulence"/>
</dbReference>
<evidence type="ECO:0000313" key="15">
    <source>
        <dbReference type="EMBL" id="RWR79435.1"/>
    </source>
</evidence>
<reference evidence="15 16" key="1">
    <citation type="journal article" date="2019" name="Nat. Plants">
        <title>Stout camphor tree genome fills gaps in understanding of flowering plant genome evolution.</title>
        <authorList>
            <person name="Chaw S.M."/>
            <person name="Liu Y.C."/>
            <person name="Wu Y.W."/>
            <person name="Wang H.Y."/>
            <person name="Lin C.I."/>
            <person name="Wu C.S."/>
            <person name="Ke H.M."/>
            <person name="Chang L.Y."/>
            <person name="Hsu C.Y."/>
            <person name="Yang H.T."/>
            <person name="Sudianto E."/>
            <person name="Hsu M.H."/>
            <person name="Wu K.P."/>
            <person name="Wang L.N."/>
            <person name="Leebens-Mack J.H."/>
            <person name="Tsai I.J."/>
        </authorList>
    </citation>
    <scope>NUCLEOTIDE SEQUENCE [LARGE SCALE GENOMIC DNA]</scope>
    <source>
        <strain evidence="16">cv. Chaw 1501</strain>
        <tissue evidence="15">Young leaves</tissue>
    </source>
</reference>
<dbReference type="Gene3D" id="2.160.20.10">
    <property type="entry name" value="Single-stranded right-handed beta-helix, Pectin lyase-like"/>
    <property type="match status" value="1"/>
</dbReference>
<keyword evidence="8" id="KW-0325">Glycoprotein</keyword>
<dbReference type="SUPFAM" id="SSF51126">
    <property type="entry name" value="Pectin lyase-like"/>
    <property type="match status" value="1"/>
</dbReference>
<evidence type="ECO:0000256" key="6">
    <source>
        <dbReference type="ARBA" id="ARBA00023085"/>
    </source>
</evidence>
<feature type="active site" evidence="11">
    <location>
        <position position="439"/>
    </location>
</feature>
<evidence type="ECO:0000256" key="7">
    <source>
        <dbReference type="ARBA" id="ARBA00023157"/>
    </source>
</evidence>
<evidence type="ECO:0000256" key="3">
    <source>
        <dbReference type="ARBA" id="ARBA00007786"/>
    </source>
</evidence>
<evidence type="ECO:0000256" key="2">
    <source>
        <dbReference type="ARBA" id="ARBA00006027"/>
    </source>
</evidence>
<dbReference type="EC" id="3.1.1.11" evidence="4 12"/>
<comment type="function">
    <text evidence="10">Acts in the modification of cell walls via demethylesterification of cell wall pectin.</text>
</comment>
<evidence type="ECO:0000256" key="11">
    <source>
        <dbReference type="PROSITE-ProRule" id="PRU10040"/>
    </source>
</evidence>
<comment type="caution">
    <text evidence="15">The sequence shown here is derived from an EMBL/GenBank/DDBJ whole genome shotgun (WGS) entry which is preliminary data.</text>
</comment>
<name>A0A3S3M9D7_9MAGN</name>
<dbReference type="GO" id="GO:0030599">
    <property type="term" value="F:pectinesterase activity"/>
    <property type="evidence" value="ECO:0007669"/>
    <property type="project" value="UniProtKB-UniRule"/>
</dbReference>
<feature type="domain" description="Pectinesterase inhibitor" evidence="14">
    <location>
        <begin position="69"/>
        <end position="221"/>
    </location>
</feature>
<accession>A0A3S3M9D7</accession>